<dbReference type="Gene3D" id="2.60.120.260">
    <property type="entry name" value="Galactose-binding domain-like"/>
    <property type="match status" value="1"/>
</dbReference>
<evidence type="ECO:0000313" key="4">
    <source>
        <dbReference type="Proteomes" id="UP001165653"/>
    </source>
</evidence>
<name>A0ABT3G438_9BACT</name>
<feature type="domain" description="LTD" evidence="2">
    <location>
        <begin position="1306"/>
        <end position="1422"/>
    </location>
</feature>
<dbReference type="EMBL" id="JAPDDR010000005">
    <property type="protein sequence ID" value="MCW1914249.1"/>
    <property type="molecule type" value="Genomic_DNA"/>
</dbReference>
<accession>A0ABT3G438</accession>
<proteinExistence type="predicted"/>
<sequence length="1604" mass="172421">MRPFLVSLLLFVAISPLAKADPVISEFCASNQNGLEDEDDDRPDWVEIHNPDSVSADLTNWYLTDNASEKNKWRFPAVTIAPGGYLVVFASGKDRRVTGQPLHTNFSLSADGEFLGLVRPNGSTVVSQYNPSFPAQFPDISYGLPSNVSPVTFFTESAAAQWTVPTSATVPGTSWIQRNFIPGAGWTSANLGLGFDTNTTAVDYNPQIGANGNTRTAMVNAANRSCYVRIPFNVPAGMSIAGLKLRVKYDDGFIAWLNGQPLLSGNTQVRRNCPNPVQWNSQATGTQPVDADSLIFTDFDVTESKGLIVTGQNILAIQAMNVNATSSDFLIRPEFAGEEFAAGDPLPAAYFSTPTPGARNSGSSGVVIPQEVTFSRQSGTFTGNFNLTLGGAISGQQIRYTTDGSTPTASSLLYSSPVPVAASARIRARIVSTTTGALGFIGARHYELIDTTIANYDANGAFRSCLPIVVINNFGGGDTGEAKQDCRVQLYDRDVSGFASLATNSVPIINLRAAVNRRGRSSSGFPKRSWNIEFQDESGAGKDVEVLGMPADEDWALVGCYDFDRAFMRNQWIYEVSRQAGRWAPRTRLVEVVFNQNGNALSFDPANNNANNDYRGVYVLIENIRRGSDRVDVANMEPSETTLPGVSGGFIFKVDQPEADEFQWRTQRNNPAGADALVIHRPKLADLATQQSSYLVNYFQSFENAVYTEASAGFTTRTYRNYIDSEAWADHNIFSMVSKNVDALRLSAYYHKDRAGKMAAGPLWDFDRSVNSTDGRDNETNTWHGTGDGTNYFLFAWWSQLFQDIEFRQLYVDRWQKLRDGPLATSNVNSILDGYLAQFRPADTNNPAKRDYARWYGSATSNNITTETAVMKNWLSSRSTWIDSQFATRPGILPAAGPVTAGQTVTFTVPPGSTVFYTLDGSDPRAEGGGTSASALQYTGTPVVVSATTKVTARAQRSGSFAVPATNWSGPVEALYLVNESYASAANLRVSAINYHPLDPDDAEALAMPEAEGGDFEWIELKNVSAGAVNLQNVSFGEGSPASALTLPAFTLAPGARAVVAKNVQAFTLRYGAAAAARIVGLWTGDGGLDNAGEAISVLDRNGAVIAEFNYDDEDDWPERADGDGSALEYVALGNLTSDYENPLNWKSSVAVHGDPGITSAPALSGVVINEILANTVTPQGDAIELRNNGPAPVNLGGWFLSHSADPEYGEDLKTYRIPDNTVLPAGGYLLIGEAAFSPNGEMSLDGHRGGSLWLVSADPANGKFRNFEDAPEWTPVLPGIAYGRFPDGSGEFTPLASYTPSQANSAARVGPVQITEIHYHPAGVTPEFVEISNTGSAVEDLGRWTLRGDVDFDFPVGFTIAPAEAIVLVAFDPVLQGSQATSFRNQYGVPAGVRLVGPWSAADTLGNTGGEVRLRRLVPPPEEEPAYVGLMVEDEVNYLASTPWPSTASGTGSSIRRVGVRKWGSNPLAWTAGAPGPGSGVGGYSAWRIATITSPAGGPNEDADRDGLDNFVEYLLGSDPNSFTALSSAIDPNNGSPRFVLNYSVRKDRDDGTLSAFQSGALNQWTPATHDELISTSGATELRRAWLPLGSRGFLRLEAYEAP</sequence>
<dbReference type="Pfam" id="PF13290">
    <property type="entry name" value="CHB_HEX_C_1"/>
    <property type="match status" value="2"/>
</dbReference>
<dbReference type="InterPro" id="IPR059177">
    <property type="entry name" value="GH29D-like_dom"/>
</dbReference>
<dbReference type="Proteomes" id="UP001165653">
    <property type="component" value="Unassembled WGS sequence"/>
</dbReference>
<dbReference type="InterPro" id="IPR014867">
    <property type="entry name" value="Spore_coat_CotH_CotH2/3/7"/>
</dbReference>
<feature type="domain" description="LTD" evidence="2">
    <location>
        <begin position="10"/>
        <end position="133"/>
    </location>
</feature>
<evidence type="ECO:0000256" key="1">
    <source>
        <dbReference type="SAM" id="SignalP"/>
    </source>
</evidence>
<protein>
    <submittedName>
        <fullName evidence="3">Lamin tail domain-containing protein</fullName>
    </submittedName>
</protein>
<dbReference type="SUPFAM" id="SSF74853">
    <property type="entry name" value="Lamin A/C globular tail domain"/>
    <property type="match status" value="3"/>
</dbReference>
<evidence type="ECO:0000259" key="2">
    <source>
        <dbReference type="PROSITE" id="PS51841"/>
    </source>
</evidence>
<dbReference type="InterPro" id="IPR001322">
    <property type="entry name" value="Lamin_tail_dom"/>
</dbReference>
<reference evidence="3" key="1">
    <citation type="submission" date="2022-10" db="EMBL/GenBank/DDBJ databases">
        <title>Luteolibacter sp. GHJ8, whole genome shotgun sequencing project.</title>
        <authorList>
            <person name="Zhao G."/>
            <person name="Shen L."/>
        </authorList>
    </citation>
    <scope>NUCLEOTIDE SEQUENCE</scope>
    <source>
        <strain evidence="3">GHJ8</strain>
    </source>
</reference>
<gene>
    <name evidence="3" type="ORF">OJ996_11730</name>
</gene>
<feature type="domain" description="LTD" evidence="2">
    <location>
        <begin position="1155"/>
        <end position="1303"/>
    </location>
</feature>
<evidence type="ECO:0000313" key="3">
    <source>
        <dbReference type="EMBL" id="MCW1914249.1"/>
    </source>
</evidence>
<organism evidence="3 4">
    <name type="scientific">Luteolibacter rhizosphaerae</name>
    <dbReference type="NCBI Taxonomy" id="2989719"/>
    <lineage>
        <taxon>Bacteria</taxon>
        <taxon>Pseudomonadati</taxon>
        <taxon>Verrucomicrobiota</taxon>
        <taxon>Verrucomicrobiia</taxon>
        <taxon>Verrucomicrobiales</taxon>
        <taxon>Verrucomicrobiaceae</taxon>
        <taxon>Luteolibacter</taxon>
    </lineage>
</organism>
<dbReference type="Pfam" id="PF00932">
    <property type="entry name" value="LTD"/>
    <property type="match status" value="3"/>
</dbReference>
<dbReference type="InterPro" id="IPR036415">
    <property type="entry name" value="Lamin_tail_dom_sf"/>
</dbReference>
<feature type="chain" id="PRO_5046114213" evidence="1">
    <location>
        <begin position="21"/>
        <end position="1604"/>
    </location>
</feature>
<feature type="signal peptide" evidence="1">
    <location>
        <begin position="1"/>
        <end position="20"/>
    </location>
</feature>
<comment type="caution">
    <text evidence="3">The sequence shown here is derived from an EMBL/GenBank/DDBJ whole genome shotgun (WGS) entry which is preliminary data.</text>
</comment>
<keyword evidence="1" id="KW-0732">Signal</keyword>
<keyword evidence="4" id="KW-1185">Reference proteome</keyword>
<dbReference type="Gene3D" id="2.60.40.1260">
    <property type="entry name" value="Lamin Tail domain"/>
    <property type="match status" value="3"/>
</dbReference>
<dbReference type="PROSITE" id="PS51841">
    <property type="entry name" value="LTD"/>
    <property type="match status" value="3"/>
</dbReference>
<dbReference type="RefSeq" id="WP_264513772.1">
    <property type="nucleotide sequence ID" value="NZ_JAPDDR010000005.1"/>
</dbReference>
<dbReference type="Pfam" id="PF08757">
    <property type="entry name" value="CotH"/>
    <property type="match status" value="1"/>
</dbReference>